<dbReference type="GO" id="GO:0030435">
    <property type="term" value="P:sporulation resulting in formation of a cellular spore"/>
    <property type="evidence" value="ECO:0007669"/>
    <property type="project" value="InterPro"/>
</dbReference>
<evidence type="ECO:0000259" key="2">
    <source>
        <dbReference type="Pfam" id="PF08486"/>
    </source>
</evidence>
<organism evidence="3 4">
    <name type="scientific">Halomicronema hongdechloris C2206</name>
    <dbReference type="NCBI Taxonomy" id="1641165"/>
    <lineage>
        <taxon>Bacteria</taxon>
        <taxon>Bacillati</taxon>
        <taxon>Cyanobacteriota</taxon>
        <taxon>Cyanophyceae</taxon>
        <taxon>Nodosilineales</taxon>
        <taxon>Nodosilineaceae</taxon>
        <taxon>Halomicronema</taxon>
    </lineage>
</organism>
<evidence type="ECO:0000313" key="3">
    <source>
        <dbReference type="EMBL" id="ASC70771.1"/>
    </source>
</evidence>
<dbReference type="InterPro" id="IPR013486">
    <property type="entry name" value="SpoIID/LytB"/>
</dbReference>
<dbReference type="PANTHER" id="PTHR30032">
    <property type="entry name" value="N-ACETYLMURAMOYL-L-ALANINE AMIDASE-RELATED"/>
    <property type="match status" value="1"/>
</dbReference>
<dbReference type="Proteomes" id="UP000191901">
    <property type="component" value="Chromosome"/>
</dbReference>
<evidence type="ECO:0000313" key="4">
    <source>
        <dbReference type="Proteomes" id="UP000191901"/>
    </source>
</evidence>
<feature type="region of interest" description="Disordered" evidence="1">
    <location>
        <begin position="537"/>
        <end position="564"/>
    </location>
</feature>
<protein>
    <submittedName>
        <fullName evidence="3">SpoIID-LytB domain protein</fullName>
    </submittedName>
</protein>
<dbReference type="OrthoDB" id="501259at2"/>
<keyword evidence="4" id="KW-1185">Reference proteome</keyword>
<feature type="domain" description="Sporulation stage II protein D amidase enhancer LytB N-terminal" evidence="2">
    <location>
        <begin position="214"/>
        <end position="303"/>
    </location>
</feature>
<feature type="compositionally biased region" description="Acidic residues" evidence="1">
    <location>
        <begin position="543"/>
        <end position="552"/>
    </location>
</feature>
<dbReference type="PANTHER" id="PTHR30032:SF4">
    <property type="entry name" value="AMIDASE ENHANCER"/>
    <property type="match status" value="1"/>
</dbReference>
<dbReference type="InterPro" id="IPR051922">
    <property type="entry name" value="Bact_Sporulation_Assoc"/>
</dbReference>
<proteinExistence type="predicted"/>
<dbReference type="GO" id="GO:0030288">
    <property type="term" value="C:outer membrane-bounded periplasmic space"/>
    <property type="evidence" value="ECO:0007669"/>
    <property type="project" value="TreeGrafter"/>
</dbReference>
<accession>A0A1Z3HKC7</accession>
<dbReference type="AlphaFoldDB" id="A0A1Z3HKC7"/>
<dbReference type="NCBIfam" id="TIGR02669">
    <property type="entry name" value="SpoIID_LytB"/>
    <property type="match status" value="1"/>
</dbReference>
<dbReference type="KEGG" id="hhg:XM38_017180"/>
<gene>
    <name evidence="3" type="ORF">XM38_017180</name>
</gene>
<evidence type="ECO:0000256" key="1">
    <source>
        <dbReference type="SAM" id="MobiDB-lite"/>
    </source>
</evidence>
<sequence>MVPLVAGLVVGMIAPLKAEPLNPELQVGVVQRFGEDDDVTLRLESFAGAPLTVSFQTGEEPQQITTPQVLLEVQPRPLPQRELQERVVLSTHRSFESAEDSAQAWQQRGIATEIAQPDTWQVWAQRETYHTPLLRRLLLQNLQSQGFTEVFLDSQVLGQEPQAVFIANGYRYHRSRLEVTAANQRIRVVRLLGGDPQRTRLYGGKLRLQPNAYGTYTLVNQVPIETYLRGVVPHEIGLGAPAATIAAQAILARTYALRNLRRFTIDDYQLCADTHCQVYWGLGGAAPVTDKAIAATKGMVLTYQGELVDALYSSTSGGVTAPFSHVWNGPDRPYLKAVVDSVQGVWDLEQTPLNTEAAVRRFLDLETGFNEARWDTFRWQRQSDLAEITQDVRAYVRSQQHPLADFTEITSLQVSQRAASGRVQTLVMQTDLGEITLVKDEIIRVLSAPRSLLFYLDPIYEETTAAAEAPSQAAEASPSSPLQGYRFVGGGFGHGVGMSQTGAYRLGALGWSSEQILQFYYPGTTLEPIHDDLVFWRPSTDADQGDQVESDPDAAAKSMASPSP</sequence>
<name>A0A1Z3HKC7_9CYAN</name>
<dbReference type="EMBL" id="CP021983">
    <property type="protein sequence ID" value="ASC70771.1"/>
    <property type="molecule type" value="Genomic_DNA"/>
</dbReference>
<reference evidence="3 4" key="1">
    <citation type="journal article" date="2016" name="Biochim. Biophys. Acta">
        <title>Characterization of red-shifted phycobilisomes isolated from the chlorophyll f-containing cyanobacterium Halomicronema hongdechloris.</title>
        <authorList>
            <person name="Li Y."/>
            <person name="Lin Y."/>
            <person name="Garvey C.J."/>
            <person name="Birch D."/>
            <person name="Corkery R.W."/>
            <person name="Loughlin P.C."/>
            <person name="Scheer H."/>
            <person name="Willows R.D."/>
            <person name="Chen M."/>
        </authorList>
    </citation>
    <scope>NUCLEOTIDE SEQUENCE [LARGE SCALE GENOMIC DNA]</scope>
    <source>
        <strain evidence="3 4">C2206</strain>
    </source>
</reference>
<dbReference type="InterPro" id="IPR013693">
    <property type="entry name" value="SpoIID/LytB_N"/>
</dbReference>
<dbReference type="Pfam" id="PF08486">
    <property type="entry name" value="SpoIID"/>
    <property type="match status" value="1"/>
</dbReference>